<dbReference type="GO" id="GO:0046872">
    <property type="term" value="F:metal ion binding"/>
    <property type="evidence" value="ECO:0007669"/>
    <property type="project" value="UniProtKB-UniRule"/>
</dbReference>
<dbReference type="Gene3D" id="3.10.580.10">
    <property type="entry name" value="CBS-domain"/>
    <property type="match status" value="1"/>
</dbReference>
<feature type="domain" description="Peptidase M50" evidence="17">
    <location>
        <begin position="56"/>
        <end position="127"/>
    </location>
</feature>
<dbReference type="PIRSF" id="PIRSF006404">
    <property type="entry name" value="UCP006404_Pept_M50_CBS"/>
    <property type="match status" value="1"/>
</dbReference>
<comment type="cofactor">
    <cofactor evidence="14 16">
        <name>Zn(2+)</name>
        <dbReference type="ChEBI" id="CHEBI:29105"/>
    </cofactor>
    <text evidence="14 16">Binds 1 zinc ion per subunit.</text>
</comment>
<keyword evidence="6 14" id="KW-0479">Metal-binding</keyword>
<feature type="binding site" evidence="16">
    <location>
        <position position="67"/>
    </location>
    <ligand>
        <name>Zn(2+)</name>
        <dbReference type="ChEBI" id="CHEBI:29105"/>
        <note>catalytic</note>
    </ligand>
</feature>
<dbReference type="STRING" id="2064.TR51_10315"/>
<evidence type="ECO:0000256" key="3">
    <source>
        <dbReference type="ARBA" id="ARBA00022475"/>
    </source>
</evidence>
<dbReference type="OrthoDB" id="9781963at2"/>
<keyword evidence="11 14" id="KW-0482">Metalloprotease</keyword>
<organism evidence="18 19">
    <name type="scientific">Kitasatospora griseola</name>
    <name type="common">Streptomyces griseolosporeus</name>
    <dbReference type="NCBI Taxonomy" id="2064"/>
    <lineage>
        <taxon>Bacteria</taxon>
        <taxon>Bacillati</taxon>
        <taxon>Actinomycetota</taxon>
        <taxon>Actinomycetes</taxon>
        <taxon>Kitasatosporales</taxon>
        <taxon>Streptomycetaceae</taxon>
        <taxon>Kitasatospora</taxon>
    </lineage>
</organism>
<keyword evidence="7" id="KW-0677">Repeat</keyword>
<name>A0A0D0Q0Z8_KITGR</name>
<dbReference type="EMBL" id="JXZB01000002">
    <property type="protein sequence ID" value="KIQ64623.1"/>
    <property type="molecule type" value="Genomic_DNA"/>
</dbReference>
<feature type="active site" evidence="15">
    <location>
        <position position="68"/>
    </location>
</feature>
<evidence type="ECO:0000256" key="6">
    <source>
        <dbReference type="ARBA" id="ARBA00022723"/>
    </source>
</evidence>
<keyword evidence="8 14" id="KW-0378">Hydrolase</keyword>
<feature type="domain" description="Peptidase M50" evidence="17">
    <location>
        <begin position="136"/>
        <end position="196"/>
    </location>
</feature>
<evidence type="ECO:0000256" key="1">
    <source>
        <dbReference type="ARBA" id="ARBA00004651"/>
    </source>
</evidence>
<evidence type="ECO:0000256" key="2">
    <source>
        <dbReference type="ARBA" id="ARBA00007931"/>
    </source>
</evidence>
<dbReference type="InterPro" id="IPR008915">
    <property type="entry name" value="Peptidase_M50"/>
</dbReference>
<feature type="transmembrane region" description="Helical" evidence="14">
    <location>
        <begin position="134"/>
        <end position="159"/>
    </location>
</feature>
<keyword evidence="4 14" id="KW-0645">Protease</keyword>
<dbReference type="GO" id="GO:0006508">
    <property type="term" value="P:proteolysis"/>
    <property type="evidence" value="ECO:0007669"/>
    <property type="project" value="UniProtKB-KW"/>
</dbReference>
<gene>
    <name evidence="18" type="ORF">TR51_10315</name>
</gene>
<evidence type="ECO:0000256" key="15">
    <source>
        <dbReference type="PIRSR" id="PIRSR006404-1"/>
    </source>
</evidence>
<evidence type="ECO:0000256" key="13">
    <source>
        <dbReference type="ARBA" id="ARBA00023136"/>
    </source>
</evidence>
<keyword evidence="10 14" id="KW-1133">Transmembrane helix</keyword>
<evidence type="ECO:0000259" key="17">
    <source>
        <dbReference type="Pfam" id="PF02163"/>
    </source>
</evidence>
<feature type="binding site" evidence="16">
    <location>
        <position position="165"/>
    </location>
    <ligand>
        <name>Zn(2+)</name>
        <dbReference type="ChEBI" id="CHEBI:29105"/>
        <note>catalytic</note>
    </ligand>
</feature>
<dbReference type="RefSeq" id="WP_043910299.1">
    <property type="nucleotide sequence ID" value="NZ_JXZB01000002.1"/>
</dbReference>
<dbReference type="InterPro" id="IPR016483">
    <property type="entry name" value="UCP006404_Pept_M50_CBS"/>
</dbReference>
<keyword evidence="19" id="KW-1185">Reference proteome</keyword>
<evidence type="ECO:0000256" key="4">
    <source>
        <dbReference type="ARBA" id="ARBA00022670"/>
    </source>
</evidence>
<dbReference type="PATRIC" id="fig|2064.6.peg.2194"/>
<dbReference type="GO" id="GO:0005886">
    <property type="term" value="C:plasma membrane"/>
    <property type="evidence" value="ECO:0007669"/>
    <property type="project" value="UniProtKB-SubCell"/>
</dbReference>
<evidence type="ECO:0000256" key="10">
    <source>
        <dbReference type="ARBA" id="ARBA00022989"/>
    </source>
</evidence>
<comment type="subcellular location">
    <subcellularLocation>
        <location evidence="1 14">Cell membrane</location>
        <topology evidence="1 14">Multi-pass membrane protein</topology>
    </subcellularLocation>
</comment>
<dbReference type="AlphaFoldDB" id="A0A0D0Q0Z8"/>
<dbReference type="PANTHER" id="PTHR39188">
    <property type="entry name" value="MEMBRANE-ASSOCIATED ZINC METALLOPROTEASE M50B"/>
    <property type="match status" value="1"/>
</dbReference>
<protein>
    <recommendedName>
        <fullName evidence="14">Zinc metalloprotease</fullName>
    </recommendedName>
</protein>
<dbReference type="GO" id="GO:0008237">
    <property type="term" value="F:metallopeptidase activity"/>
    <property type="evidence" value="ECO:0007669"/>
    <property type="project" value="UniProtKB-UniRule"/>
</dbReference>
<evidence type="ECO:0000256" key="8">
    <source>
        <dbReference type="ARBA" id="ARBA00022801"/>
    </source>
</evidence>
<dbReference type="Pfam" id="PF02163">
    <property type="entry name" value="Peptidase_M50"/>
    <property type="match status" value="2"/>
</dbReference>
<evidence type="ECO:0000256" key="5">
    <source>
        <dbReference type="ARBA" id="ARBA00022692"/>
    </source>
</evidence>
<dbReference type="Proteomes" id="UP000032066">
    <property type="component" value="Unassembled WGS sequence"/>
</dbReference>
<evidence type="ECO:0000256" key="9">
    <source>
        <dbReference type="ARBA" id="ARBA00022833"/>
    </source>
</evidence>
<dbReference type="SUPFAM" id="SSF54631">
    <property type="entry name" value="CBS-domain pair"/>
    <property type="match status" value="1"/>
</dbReference>
<evidence type="ECO:0000256" key="11">
    <source>
        <dbReference type="ARBA" id="ARBA00023049"/>
    </source>
</evidence>
<evidence type="ECO:0000256" key="7">
    <source>
        <dbReference type="ARBA" id="ARBA00022737"/>
    </source>
</evidence>
<evidence type="ECO:0000256" key="12">
    <source>
        <dbReference type="ARBA" id="ARBA00023122"/>
    </source>
</evidence>
<sequence>MNGSVPAGRIFGIPLRIHWSAPLLVVFLGFGLADQTLQAWVPGQPAAVYGLAGAAGALLLMVSLLLHETAHAITARRLGTRVDDMTVFALGGVTRMGRPATPKRQLAVTLAGPLTSLALAALAIAAGLGTHHALHWTLTAAVLLWTGWANLVLGVFNLLPAAPLDGGRVLQAIVWWRGRDRESAERIAGRSGQVTGVLLSALGAAELLNGAAAGFWLVLIGLFMWSAATAEVGRAALVGALRGLRVSHLMSAPVVTGPDWTTVERFLADVTARTHHTAIPLVDFEGRPSRLVDLRRLTLIPPPDRAQLRVRDVATPLTRCALAAPCDDLVEVLDRIAAPPPILVLDAGRLVGIITADDIERTARRRLAAASRSN</sequence>
<keyword evidence="13 14" id="KW-0472">Membrane</keyword>
<feature type="transmembrane region" description="Helical" evidence="14">
    <location>
        <begin position="106"/>
        <end position="128"/>
    </location>
</feature>
<keyword evidence="12" id="KW-0129">CBS domain</keyword>
<accession>A0A0D0Q0Z8</accession>
<evidence type="ECO:0000313" key="18">
    <source>
        <dbReference type="EMBL" id="KIQ64623.1"/>
    </source>
</evidence>
<comment type="similarity">
    <text evidence="2 14">Belongs to the peptidase M50B family.</text>
</comment>
<feature type="transmembrane region" description="Helical" evidence="14">
    <location>
        <begin position="21"/>
        <end position="41"/>
    </location>
</feature>
<feature type="binding site" evidence="16">
    <location>
        <position position="71"/>
    </location>
    <ligand>
        <name>Zn(2+)</name>
        <dbReference type="ChEBI" id="CHEBI:29105"/>
        <note>catalytic</note>
    </ligand>
</feature>
<comment type="caution">
    <text evidence="18">The sequence shown here is derived from an EMBL/GenBank/DDBJ whole genome shotgun (WGS) entry which is preliminary data.</text>
</comment>
<proteinExistence type="inferred from homology"/>
<keyword evidence="5 14" id="KW-0812">Transmembrane</keyword>
<dbReference type="PANTHER" id="PTHR39188:SF3">
    <property type="entry name" value="STAGE IV SPORULATION PROTEIN FB"/>
    <property type="match status" value="1"/>
</dbReference>
<keyword evidence="3 14" id="KW-1003">Cell membrane</keyword>
<dbReference type="InterPro" id="IPR046342">
    <property type="entry name" value="CBS_dom_sf"/>
</dbReference>
<evidence type="ECO:0000256" key="14">
    <source>
        <dbReference type="PIRNR" id="PIRNR006404"/>
    </source>
</evidence>
<feature type="transmembrane region" description="Helical" evidence="14">
    <location>
        <begin position="47"/>
        <end position="67"/>
    </location>
</feature>
<evidence type="ECO:0000313" key="19">
    <source>
        <dbReference type="Proteomes" id="UP000032066"/>
    </source>
</evidence>
<feature type="transmembrane region" description="Helical" evidence="14">
    <location>
        <begin position="187"/>
        <end position="208"/>
    </location>
</feature>
<reference evidence="18 19" key="1">
    <citation type="submission" date="2015-02" db="EMBL/GenBank/DDBJ databases">
        <title>Draft genome sequence of Kitasatospora griseola MF730-N6, a bafilomycin, terpentecin and satosporin producer.</title>
        <authorList>
            <person name="Arens J.C."/>
            <person name="Haltli B."/>
            <person name="Kerr R.G."/>
        </authorList>
    </citation>
    <scope>NUCLEOTIDE SEQUENCE [LARGE SCALE GENOMIC DNA]</scope>
    <source>
        <strain evidence="18 19">MF730-N6</strain>
    </source>
</reference>
<evidence type="ECO:0000256" key="16">
    <source>
        <dbReference type="PIRSR" id="PIRSR006404-2"/>
    </source>
</evidence>
<keyword evidence="9 14" id="KW-0862">Zinc</keyword>